<organism evidence="7 8">
    <name type="scientific">Streptomyces neyagawaensis</name>
    <dbReference type="NCBI Taxonomy" id="42238"/>
    <lineage>
        <taxon>Bacteria</taxon>
        <taxon>Bacillati</taxon>
        <taxon>Actinomycetota</taxon>
        <taxon>Actinomycetes</taxon>
        <taxon>Kitasatosporales</taxon>
        <taxon>Streptomycetaceae</taxon>
        <taxon>Streptomyces</taxon>
    </lineage>
</organism>
<evidence type="ECO:0000256" key="2">
    <source>
        <dbReference type="ARBA" id="ARBA00022679"/>
    </source>
</evidence>
<evidence type="ECO:0000256" key="5">
    <source>
        <dbReference type="PROSITE-ProRule" id="PRU01363"/>
    </source>
</evidence>
<feature type="region of interest" description="N-terminal hotdog fold" evidence="5">
    <location>
        <begin position="435"/>
        <end position="554"/>
    </location>
</feature>
<evidence type="ECO:0000313" key="8">
    <source>
        <dbReference type="Proteomes" id="UP001551189"/>
    </source>
</evidence>
<dbReference type="InterPro" id="IPR020807">
    <property type="entry name" value="PKS_DH"/>
</dbReference>
<dbReference type="InterPro" id="IPR016035">
    <property type="entry name" value="Acyl_Trfase/lysoPLipase"/>
</dbReference>
<dbReference type="InterPro" id="IPR049551">
    <property type="entry name" value="PKS_DH_C"/>
</dbReference>
<dbReference type="Proteomes" id="UP001551189">
    <property type="component" value="Unassembled WGS sequence"/>
</dbReference>
<dbReference type="InterPro" id="IPR057326">
    <property type="entry name" value="KR_dom"/>
</dbReference>
<dbReference type="EMBL" id="JBEYXT010000473">
    <property type="protein sequence ID" value="MEU6807168.1"/>
    <property type="molecule type" value="Genomic_DNA"/>
</dbReference>
<dbReference type="SUPFAM" id="SSF55048">
    <property type="entry name" value="Probable ACP-binding domain of malonyl-CoA ACP transacylase"/>
    <property type="match status" value="1"/>
</dbReference>
<dbReference type="SUPFAM" id="SSF52151">
    <property type="entry name" value="FabD/lysophospholipase-like"/>
    <property type="match status" value="1"/>
</dbReference>
<dbReference type="Pfam" id="PF08659">
    <property type="entry name" value="KR"/>
    <property type="match status" value="1"/>
</dbReference>
<dbReference type="Gene3D" id="3.10.129.110">
    <property type="entry name" value="Polyketide synthase dehydratase"/>
    <property type="match status" value="1"/>
</dbReference>
<accession>A0ABV3BCI3</accession>
<dbReference type="RefSeq" id="WP_359703320.1">
    <property type="nucleotide sequence ID" value="NZ_JBEYXT010000473.1"/>
</dbReference>
<dbReference type="PANTHER" id="PTHR43775">
    <property type="entry name" value="FATTY ACID SYNTHASE"/>
    <property type="match status" value="1"/>
</dbReference>
<evidence type="ECO:0000313" key="7">
    <source>
        <dbReference type="EMBL" id="MEU6807168.1"/>
    </source>
</evidence>
<dbReference type="InterPro" id="IPR049552">
    <property type="entry name" value="PKS_DH_N"/>
</dbReference>
<dbReference type="SMART" id="SM00827">
    <property type="entry name" value="PKS_AT"/>
    <property type="match status" value="1"/>
</dbReference>
<dbReference type="InterPro" id="IPR042104">
    <property type="entry name" value="PKS_dehydratase_sf"/>
</dbReference>
<evidence type="ECO:0000256" key="3">
    <source>
        <dbReference type="ARBA" id="ARBA00023268"/>
    </source>
</evidence>
<dbReference type="Gene3D" id="3.40.50.720">
    <property type="entry name" value="NAD(P)-binding Rossmann-like Domain"/>
    <property type="match status" value="1"/>
</dbReference>
<dbReference type="InterPro" id="IPR036291">
    <property type="entry name" value="NAD(P)-bd_dom_sf"/>
</dbReference>
<evidence type="ECO:0000256" key="4">
    <source>
        <dbReference type="ARBA" id="ARBA00023315"/>
    </source>
</evidence>
<gene>
    <name evidence="7" type="ORF">ABZ931_40380</name>
</gene>
<proteinExistence type="predicted"/>
<dbReference type="PANTHER" id="PTHR43775:SF51">
    <property type="entry name" value="INACTIVE PHENOLPHTHIOCEROL SYNTHESIS POLYKETIDE SYNTHASE TYPE I PKS1-RELATED"/>
    <property type="match status" value="1"/>
</dbReference>
<feature type="domain" description="PKS/mFAS DH" evidence="6">
    <location>
        <begin position="435"/>
        <end position="701"/>
    </location>
</feature>
<reference evidence="7 8" key="1">
    <citation type="submission" date="2024-06" db="EMBL/GenBank/DDBJ databases">
        <title>The Natural Products Discovery Center: Release of the First 8490 Sequenced Strains for Exploring Actinobacteria Biosynthetic Diversity.</title>
        <authorList>
            <person name="Kalkreuter E."/>
            <person name="Kautsar S.A."/>
            <person name="Yang D."/>
            <person name="Bader C.D."/>
            <person name="Teijaro C.N."/>
            <person name="Fluegel L."/>
            <person name="Davis C.M."/>
            <person name="Simpson J.R."/>
            <person name="Lauterbach L."/>
            <person name="Steele A.D."/>
            <person name="Gui C."/>
            <person name="Meng S."/>
            <person name="Li G."/>
            <person name="Viehrig K."/>
            <person name="Ye F."/>
            <person name="Su P."/>
            <person name="Kiefer A.F."/>
            <person name="Nichols A."/>
            <person name="Cepeda A.J."/>
            <person name="Yan W."/>
            <person name="Fan B."/>
            <person name="Jiang Y."/>
            <person name="Adhikari A."/>
            <person name="Zheng C.-J."/>
            <person name="Schuster L."/>
            <person name="Cowan T.M."/>
            <person name="Smanski M.J."/>
            <person name="Chevrette M.G."/>
            <person name="De Carvalho L.P.S."/>
            <person name="Shen B."/>
        </authorList>
    </citation>
    <scope>NUCLEOTIDE SEQUENCE [LARGE SCALE GENOMIC DNA]</scope>
    <source>
        <strain evidence="7 8">NPDC046851</strain>
    </source>
</reference>
<feature type="active site" description="Proton donor; for dehydratase activity" evidence="5">
    <location>
        <position position="623"/>
    </location>
</feature>
<evidence type="ECO:0000259" key="6">
    <source>
        <dbReference type="PROSITE" id="PS52019"/>
    </source>
</evidence>
<dbReference type="InterPro" id="IPR055123">
    <property type="entry name" value="SpnB-like_Rossmann"/>
</dbReference>
<comment type="pathway">
    <text evidence="1">Antibiotic biosynthesis.</text>
</comment>
<dbReference type="InterPro" id="IPR050091">
    <property type="entry name" value="PKS_NRPS_Biosynth_Enz"/>
</dbReference>
<feature type="region of interest" description="C-terminal hotdog fold" evidence="5">
    <location>
        <begin position="564"/>
        <end position="701"/>
    </location>
</feature>
<dbReference type="Pfam" id="PF21089">
    <property type="entry name" value="PKS_DH_N"/>
    <property type="match status" value="1"/>
</dbReference>
<dbReference type="InterPro" id="IPR016036">
    <property type="entry name" value="Malonyl_transacylase_ACP-bd"/>
</dbReference>
<dbReference type="Pfam" id="PF14765">
    <property type="entry name" value="PS-DH"/>
    <property type="match status" value="1"/>
</dbReference>
<keyword evidence="2" id="KW-0808">Transferase</keyword>
<dbReference type="InterPro" id="IPR049900">
    <property type="entry name" value="PKS_mFAS_DH"/>
</dbReference>
<dbReference type="Gene3D" id="3.30.70.3290">
    <property type="match status" value="1"/>
</dbReference>
<name>A0ABV3BCI3_9ACTN</name>
<feature type="active site" description="Proton acceptor; for dehydratase activity" evidence="5">
    <location>
        <position position="467"/>
    </location>
</feature>
<dbReference type="SMART" id="SM00822">
    <property type="entry name" value="PKS_KR"/>
    <property type="match status" value="1"/>
</dbReference>
<dbReference type="SMART" id="SM00826">
    <property type="entry name" value="PKS_DH"/>
    <property type="match status" value="1"/>
</dbReference>
<dbReference type="SUPFAM" id="SSF51735">
    <property type="entry name" value="NAD(P)-binding Rossmann-fold domains"/>
    <property type="match status" value="2"/>
</dbReference>
<dbReference type="CDD" id="cd08956">
    <property type="entry name" value="KR_3_FAS_SDR_x"/>
    <property type="match status" value="1"/>
</dbReference>
<dbReference type="InterPro" id="IPR013968">
    <property type="entry name" value="PKS_KR"/>
</dbReference>
<dbReference type="PROSITE" id="PS52019">
    <property type="entry name" value="PKS_MFAS_DH"/>
    <property type="match status" value="1"/>
</dbReference>
<evidence type="ECO:0000256" key="1">
    <source>
        <dbReference type="ARBA" id="ARBA00004792"/>
    </source>
</evidence>
<sequence length="1020" mass="108116">MPNPEGLRDWAARLLPVAQDAAPEDIAHSLAVSRAHFTHRAVVIGGDRDELLAGLRAVAEGKAARNVVSGGSGASGVDGKVAFVFPGQGTQWLGMAAGLMGEPVFAESIHACERALKPHVDWSLTEVLAGDTDRLARLEVIHPTLFSVMLSLAALWRSHGVEPDAVIGHSMGEVAAACVAGALSLEEAARVVVVRSQVIAELGVSAGMASVNASRAQLDWMMERWPDQLWVAALNGPSTTVVAGEDLAIDGLLTECALDGLHARRIRVDVASHSPKMESLREELVTRLGEVHTHAPSVPMYSTVDLDWVGDSTLTGPYWFRNLRRPVLFQPAVEHLVEQGFRVFVEASPHPALTSAIEQTLDESGTTGVVTGTLRRDDGGPARFLLSAAQLYTRGVAGVNLATGTGRPVPLPTTPFRRRRFWLTTTASPEQGSGHPLLGTFVESARSGESVATGRISPVEQPWLADHGVDGTCILPGTALLDLALRAAHGTGGTGIDELVIETPLALSRQGTAALQVVADPARRTVEVFSRPQQPGSQWRRHAQGRIDDTPHEPFTPALPPADAEELGIDYASLADHGYEYGPAFRAVRGLWRRGKELFVELRLPEEAPGGFTGPGLHPVLGDAALHALALTEERPDGHVGLPFVWHDVWAGDRHTPHAYAHLAPGGPDEYTVTLSTAEGEPFFRGTLGLRTVALRDLTGTVPTDSAYRVRWTDIEDPAAAPAPKLALLGTDHLGVIADPVDLADADAVVCTPVPDDVRAATLETLSRLQDWLAADHPADVLLVVLTRTDDLAHAAARGLVRSAQTEHPGRFLLVETDGDPRSSTRLADATAAGRPHVRIAEGRLQAPQLERVTPGRKARPDLTDGTVLITGGTGTLGSLVARHLVTEYGVRSLLLTSRRGARDAGPLIEELTGKGAEVTVAACDVADRDALAAALDLVPADYPLVAVVHAAGVLADGVTTGMTVDQVDHVLRPKLDGVRNLHELTRDNDLAAFVLFSSLSGVLGSPGQGNYAAANAFLD</sequence>
<dbReference type="InterPro" id="IPR014043">
    <property type="entry name" value="Acyl_transferase_dom"/>
</dbReference>
<keyword evidence="3" id="KW-0511">Multifunctional enzyme</keyword>
<feature type="non-terminal residue" evidence="7">
    <location>
        <position position="1020"/>
    </location>
</feature>
<comment type="caution">
    <text evidence="7">The sequence shown here is derived from an EMBL/GenBank/DDBJ whole genome shotgun (WGS) entry which is preliminary data.</text>
</comment>
<keyword evidence="4" id="KW-0012">Acyltransferase</keyword>
<keyword evidence="8" id="KW-1185">Reference proteome</keyword>
<dbReference type="Pfam" id="PF00698">
    <property type="entry name" value="Acyl_transf_1"/>
    <property type="match status" value="1"/>
</dbReference>
<dbReference type="Gene3D" id="3.40.366.10">
    <property type="entry name" value="Malonyl-Coenzyme A Acyl Carrier Protein, domain 2"/>
    <property type="match status" value="1"/>
</dbReference>
<dbReference type="InterPro" id="IPR001227">
    <property type="entry name" value="Ac_transferase_dom_sf"/>
</dbReference>
<dbReference type="Pfam" id="PF22953">
    <property type="entry name" value="SpnB_Rossmann"/>
    <property type="match status" value="1"/>
</dbReference>
<protein>
    <submittedName>
        <fullName evidence="7">SDR family NAD(P)-dependent oxidoreductase</fullName>
    </submittedName>
</protein>